<dbReference type="RefSeq" id="WP_223829274.1">
    <property type="nucleotide sequence ID" value="NZ_CP007547.1"/>
</dbReference>
<protein>
    <submittedName>
        <fullName evidence="1">Uncharacterized protein</fullName>
    </submittedName>
</protein>
<dbReference type="KEGG" id="eao:BD94_3070"/>
<dbReference type="STRING" id="1338011.BD94_3070"/>
<sequence length="74" mass="8660">MNTAELKIDIINKITNLKEVRIVEEIQKILDFELDQGVFQLSEPQNKRIIEAAQDDYLTDEQANKDIDEWLQGK</sequence>
<name>A0A077EMQ7_9FLAO</name>
<evidence type="ECO:0000313" key="2">
    <source>
        <dbReference type="Proteomes" id="UP000028933"/>
    </source>
</evidence>
<dbReference type="EMBL" id="CP007547">
    <property type="protein sequence ID" value="AIL46845.1"/>
    <property type="molecule type" value="Genomic_DNA"/>
</dbReference>
<accession>A0A077EMQ7</accession>
<reference evidence="1" key="2">
    <citation type="journal article" date="2015" name="Genome Biol. Evol.">
        <title>Complete Genome Sequence and Transcriptomic Analysis of the Novel Pathogen Elizabethkingia anophelis in Response to Oxidative Stress.</title>
        <authorList>
            <person name="Li Y."/>
            <person name="Liu Y."/>
            <person name="Chew S.C."/>
            <person name="Tay M."/>
            <person name="Salido M.M."/>
            <person name="Teo J."/>
            <person name="Lauro F.M."/>
            <person name="Givskov M."/>
            <person name="Yang L."/>
        </authorList>
    </citation>
    <scope>NUCLEOTIDE SEQUENCE</scope>
    <source>
        <strain evidence="1">NUHP1</strain>
    </source>
</reference>
<reference evidence="1" key="1">
    <citation type="journal article" date="2013" name="Lancet">
        <title>First case of E anophelis outbreak in an intensive-care unit.</title>
        <authorList>
            <person name="Teo J."/>
            <person name="Tan S.Y."/>
            <person name="Tay M."/>
            <person name="Ding Y."/>
            <person name="Kjelleberg S."/>
            <person name="Givskov M."/>
            <person name="Lin R.T."/>
            <person name="Yang L."/>
        </authorList>
    </citation>
    <scope>NUCLEOTIDE SEQUENCE [LARGE SCALE GENOMIC DNA]</scope>
    <source>
        <strain evidence="1">NUHP1</strain>
    </source>
</reference>
<gene>
    <name evidence="1" type="ORF">BD94_3070</name>
</gene>
<dbReference type="eggNOG" id="ENOG5033GBW">
    <property type="taxonomic scope" value="Bacteria"/>
</dbReference>
<dbReference type="Proteomes" id="UP000028933">
    <property type="component" value="Chromosome"/>
</dbReference>
<organism evidence="1 2">
    <name type="scientific">Elizabethkingia anophelis NUHP1</name>
    <dbReference type="NCBI Taxonomy" id="1338011"/>
    <lineage>
        <taxon>Bacteria</taxon>
        <taxon>Pseudomonadati</taxon>
        <taxon>Bacteroidota</taxon>
        <taxon>Flavobacteriia</taxon>
        <taxon>Flavobacteriales</taxon>
        <taxon>Weeksellaceae</taxon>
        <taxon>Elizabethkingia</taxon>
    </lineage>
</organism>
<proteinExistence type="predicted"/>
<dbReference type="GeneID" id="56684220"/>
<dbReference type="AlphaFoldDB" id="A0A077EMQ7"/>
<evidence type="ECO:0000313" key="1">
    <source>
        <dbReference type="EMBL" id="AIL46845.1"/>
    </source>
</evidence>
<dbReference type="HOGENOM" id="CLU_195187_0_0_10"/>